<evidence type="ECO:0000313" key="1">
    <source>
        <dbReference type="EMBL" id="CCA28321.1"/>
    </source>
</evidence>
<dbReference type="EMBL" id="FR825406">
    <property type="protein sequence ID" value="CCA28321.1"/>
    <property type="molecule type" value="Genomic_DNA"/>
</dbReference>
<accession>F0X2X2</accession>
<reference evidence="1" key="1">
    <citation type="journal article" date="2011" name="PLoS Biol.">
        <title>Gene gain and loss during evolution of obligate parasitism in the white rust pathogen of Arabidopsis thaliana.</title>
        <authorList>
            <person name="Kemen E."/>
            <person name="Gardiner A."/>
            <person name="Schultz-Larsen T."/>
            <person name="Kemen A.C."/>
            <person name="Balmuth A.L."/>
            <person name="Robert-Seilaniantz A."/>
            <person name="Bailey K."/>
            <person name="Holub E."/>
            <person name="Studholme D.J."/>
            <person name="Maclean D."/>
            <person name="Jones J.D."/>
        </authorList>
    </citation>
    <scope>NUCLEOTIDE SEQUENCE</scope>
</reference>
<gene>
    <name evidence="1" type="primary">AlNc14C2218G13188</name>
    <name evidence="1" type="ORF">ALNC14_144650</name>
</gene>
<dbReference type="AlphaFoldDB" id="F0X2X2"/>
<name>F0X2X2_9STRA</name>
<dbReference type="HOGENOM" id="CLU_146349_0_0_1"/>
<protein>
    <submittedName>
        <fullName evidence="1">Uncharacterized protein AlNc14C2218G13188</fullName>
    </submittedName>
</protein>
<proteinExistence type="predicted"/>
<organism evidence="1">
    <name type="scientific">Albugo laibachii Nc14</name>
    <dbReference type="NCBI Taxonomy" id="890382"/>
    <lineage>
        <taxon>Eukaryota</taxon>
        <taxon>Sar</taxon>
        <taxon>Stramenopiles</taxon>
        <taxon>Oomycota</taxon>
        <taxon>Peronosporomycetes</taxon>
        <taxon>Albuginales</taxon>
        <taxon>Albuginaceae</taxon>
        <taxon>Albugo</taxon>
    </lineage>
</organism>
<sequence>MARNMIKDIVSAVKRIKVKKLKFILQRENKIAMSSILRQSAKLLKLEGQRVQQKRAMSGGHGGSPPTGFEAKVRAYLPEDHQIVLATLGFYATVFALCKLKPSKKKEEPIHAIADSTTTEVPSLFDEEFDKWSQISGNLERWEKSLDSIA</sequence>
<reference evidence="1" key="2">
    <citation type="submission" date="2011-02" db="EMBL/GenBank/DDBJ databases">
        <authorList>
            <person name="MacLean D."/>
        </authorList>
    </citation>
    <scope>NUCLEOTIDE SEQUENCE</scope>
</reference>